<dbReference type="Gene3D" id="1.10.10.10">
    <property type="entry name" value="Winged helix-like DNA-binding domain superfamily/Winged helix DNA-binding domain"/>
    <property type="match status" value="1"/>
</dbReference>
<dbReference type="InterPro" id="IPR001867">
    <property type="entry name" value="OmpR/PhoB-type_DNA-bd"/>
</dbReference>
<dbReference type="PANTHER" id="PTHR48111">
    <property type="entry name" value="REGULATOR OF RPOS"/>
    <property type="match status" value="1"/>
</dbReference>
<feature type="modified residue" description="4-aspartylphosphate" evidence="7">
    <location>
        <position position="52"/>
    </location>
</feature>
<evidence type="ECO:0000256" key="3">
    <source>
        <dbReference type="ARBA" id="ARBA00023012"/>
    </source>
</evidence>
<dbReference type="SUPFAM" id="SSF52172">
    <property type="entry name" value="CheY-like"/>
    <property type="match status" value="1"/>
</dbReference>
<feature type="DNA-binding region" description="OmpR/PhoB-type" evidence="8">
    <location>
        <begin position="127"/>
        <end position="226"/>
    </location>
</feature>
<dbReference type="GO" id="GO:0000156">
    <property type="term" value="F:phosphorelay response regulator activity"/>
    <property type="evidence" value="ECO:0007669"/>
    <property type="project" value="TreeGrafter"/>
</dbReference>
<keyword evidence="2 7" id="KW-0597">Phosphoprotein</keyword>
<keyword evidence="3" id="KW-0902">Two-component regulatory system</keyword>
<dbReference type="SMART" id="SM00862">
    <property type="entry name" value="Trans_reg_C"/>
    <property type="match status" value="1"/>
</dbReference>
<dbReference type="CDD" id="cd17574">
    <property type="entry name" value="REC_OmpR"/>
    <property type="match status" value="1"/>
</dbReference>
<dbReference type="Gene3D" id="3.40.50.2300">
    <property type="match status" value="1"/>
</dbReference>
<dbReference type="AlphaFoldDB" id="A0A927MIS1"/>
<dbReference type="InterPro" id="IPR011006">
    <property type="entry name" value="CheY-like_superfamily"/>
</dbReference>
<keyword evidence="5 8" id="KW-0238">DNA-binding</keyword>
<protein>
    <submittedName>
        <fullName evidence="11">DNA-binding response OmpR family regulator</fullName>
    </submittedName>
</protein>
<name>A0A927MIS1_9BACL</name>
<dbReference type="FunFam" id="1.10.10.10:FF:000018">
    <property type="entry name" value="DNA-binding response regulator ResD"/>
    <property type="match status" value="1"/>
</dbReference>
<evidence type="ECO:0000259" key="9">
    <source>
        <dbReference type="PROSITE" id="PS50110"/>
    </source>
</evidence>
<evidence type="ECO:0000313" key="11">
    <source>
        <dbReference type="EMBL" id="MBE1555368.1"/>
    </source>
</evidence>
<evidence type="ECO:0000256" key="1">
    <source>
        <dbReference type="ARBA" id="ARBA00004496"/>
    </source>
</evidence>
<keyword evidence="6" id="KW-0804">Transcription</keyword>
<gene>
    <name evidence="11" type="ORF">H4683_002473</name>
</gene>
<feature type="domain" description="Response regulatory" evidence="9">
    <location>
        <begin position="4"/>
        <end position="116"/>
    </location>
</feature>
<evidence type="ECO:0000256" key="5">
    <source>
        <dbReference type="ARBA" id="ARBA00023125"/>
    </source>
</evidence>
<evidence type="ECO:0000313" key="12">
    <source>
        <dbReference type="Proteomes" id="UP000658225"/>
    </source>
</evidence>
<dbReference type="GO" id="GO:0005829">
    <property type="term" value="C:cytosol"/>
    <property type="evidence" value="ECO:0007669"/>
    <property type="project" value="TreeGrafter"/>
</dbReference>
<evidence type="ECO:0000256" key="7">
    <source>
        <dbReference type="PROSITE-ProRule" id="PRU00169"/>
    </source>
</evidence>
<dbReference type="FunFam" id="3.40.50.2300:FF:000001">
    <property type="entry name" value="DNA-binding response regulator PhoB"/>
    <property type="match status" value="1"/>
</dbReference>
<dbReference type="Pfam" id="PF00072">
    <property type="entry name" value="Response_reg"/>
    <property type="match status" value="1"/>
</dbReference>
<evidence type="ECO:0000256" key="8">
    <source>
        <dbReference type="PROSITE-ProRule" id="PRU01091"/>
    </source>
</evidence>
<evidence type="ECO:0000256" key="6">
    <source>
        <dbReference type="ARBA" id="ARBA00023163"/>
    </source>
</evidence>
<comment type="caution">
    <text evidence="11">The sequence shown here is derived from an EMBL/GenBank/DDBJ whole genome shotgun (WGS) entry which is preliminary data.</text>
</comment>
<evidence type="ECO:0000259" key="10">
    <source>
        <dbReference type="PROSITE" id="PS51755"/>
    </source>
</evidence>
<dbReference type="Proteomes" id="UP000658225">
    <property type="component" value="Unassembled WGS sequence"/>
</dbReference>
<comment type="subcellular location">
    <subcellularLocation>
        <location evidence="1">Cytoplasm</location>
    </subcellularLocation>
</comment>
<dbReference type="EMBL" id="JADBEL010000013">
    <property type="protein sequence ID" value="MBE1555368.1"/>
    <property type="molecule type" value="Genomic_DNA"/>
</dbReference>
<accession>A0A927MIS1</accession>
<dbReference type="CDD" id="cd00383">
    <property type="entry name" value="trans_reg_C"/>
    <property type="match status" value="1"/>
</dbReference>
<dbReference type="GO" id="GO:0006355">
    <property type="term" value="P:regulation of DNA-templated transcription"/>
    <property type="evidence" value="ECO:0007669"/>
    <property type="project" value="InterPro"/>
</dbReference>
<dbReference type="InterPro" id="IPR039420">
    <property type="entry name" value="WalR-like"/>
</dbReference>
<dbReference type="InterPro" id="IPR001789">
    <property type="entry name" value="Sig_transdc_resp-reg_receiver"/>
</dbReference>
<proteinExistence type="predicted"/>
<sequence>MNKRILLVDDEKDIVGFMKDSLKDQGYQVLTAYNSTQALASLIHEPNLIILDVMMPGMNGFELCEMMRKSITCPIIFLSARASEADRIKGLFVGGDDYLVKPFSMKELHARVIAHLRREHRQNGLNRKHLYFGHLMVDLDGHEIYYQNQKISFTTKEFEIIEFLSLYPGQVFSREKIYERLWGYGAEGDSSTVTEHIKKIRAKLAKYEPNPSYISTIWGVGYKWEK</sequence>
<feature type="domain" description="OmpR/PhoB-type" evidence="10">
    <location>
        <begin position="127"/>
        <end position="226"/>
    </location>
</feature>
<dbReference type="Pfam" id="PF00486">
    <property type="entry name" value="Trans_reg_C"/>
    <property type="match status" value="1"/>
</dbReference>
<dbReference type="SMART" id="SM00448">
    <property type="entry name" value="REC"/>
    <property type="match status" value="1"/>
</dbReference>
<organism evidence="11 12">
    <name type="scientific">Sporosarcina limicola</name>
    <dbReference type="NCBI Taxonomy" id="34101"/>
    <lineage>
        <taxon>Bacteria</taxon>
        <taxon>Bacillati</taxon>
        <taxon>Bacillota</taxon>
        <taxon>Bacilli</taxon>
        <taxon>Bacillales</taxon>
        <taxon>Caryophanaceae</taxon>
        <taxon>Sporosarcina</taxon>
    </lineage>
</organism>
<dbReference type="PROSITE" id="PS51755">
    <property type="entry name" value="OMPR_PHOB"/>
    <property type="match status" value="1"/>
</dbReference>
<dbReference type="GO" id="GO:0032993">
    <property type="term" value="C:protein-DNA complex"/>
    <property type="evidence" value="ECO:0007669"/>
    <property type="project" value="TreeGrafter"/>
</dbReference>
<reference evidence="11" key="1">
    <citation type="submission" date="2020-10" db="EMBL/GenBank/DDBJ databases">
        <title>Genomic Encyclopedia of Type Strains, Phase IV (KMG-IV): sequencing the most valuable type-strain genomes for metagenomic binning, comparative biology and taxonomic classification.</title>
        <authorList>
            <person name="Goeker M."/>
        </authorList>
    </citation>
    <scope>NUCLEOTIDE SEQUENCE</scope>
    <source>
        <strain evidence="11">DSM 13886</strain>
    </source>
</reference>
<dbReference type="Gene3D" id="6.10.250.690">
    <property type="match status" value="1"/>
</dbReference>
<dbReference type="GO" id="GO:0000976">
    <property type="term" value="F:transcription cis-regulatory region binding"/>
    <property type="evidence" value="ECO:0007669"/>
    <property type="project" value="TreeGrafter"/>
</dbReference>
<dbReference type="PROSITE" id="PS50110">
    <property type="entry name" value="RESPONSE_REGULATORY"/>
    <property type="match status" value="1"/>
</dbReference>
<dbReference type="PANTHER" id="PTHR48111:SF2">
    <property type="entry name" value="RESPONSE REGULATOR SAER"/>
    <property type="match status" value="1"/>
</dbReference>
<evidence type="ECO:0000256" key="4">
    <source>
        <dbReference type="ARBA" id="ARBA00023015"/>
    </source>
</evidence>
<dbReference type="InterPro" id="IPR036388">
    <property type="entry name" value="WH-like_DNA-bd_sf"/>
</dbReference>
<keyword evidence="12" id="KW-1185">Reference proteome</keyword>
<evidence type="ECO:0000256" key="2">
    <source>
        <dbReference type="ARBA" id="ARBA00022553"/>
    </source>
</evidence>
<keyword evidence="4" id="KW-0805">Transcription regulation</keyword>
<dbReference type="RefSeq" id="WP_192599100.1">
    <property type="nucleotide sequence ID" value="NZ_JADBEL010000013.1"/>
</dbReference>